<proteinExistence type="predicted"/>
<dbReference type="Proteomes" id="UP000325755">
    <property type="component" value="Chromosome"/>
</dbReference>
<dbReference type="KEGG" id="mmob:F6R98_06490"/>
<keyword evidence="2" id="KW-1185">Reference proteome</keyword>
<evidence type="ECO:0000313" key="1">
    <source>
        <dbReference type="EMBL" id="QFY42318.1"/>
    </source>
</evidence>
<dbReference type="EMBL" id="CP044205">
    <property type="protein sequence ID" value="QFY42318.1"/>
    <property type="molecule type" value="Genomic_DNA"/>
</dbReference>
<gene>
    <name evidence="1" type="ORF">F6R98_06490</name>
</gene>
<accession>A0A5Q0BJI1</accession>
<name>A0A5Q0BJI1_9GAMM</name>
<reference evidence="1 2" key="1">
    <citation type="submission" date="2019-09" db="EMBL/GenBank/DDBJ databases">
        <title>Ecophysiology of the spiral-shaped methanotroph Methylospira mobilis as revealed by the complete genome sequence.</title>
        <authorList>
            <person name="Oshkin I.Y."/>
            <person name="Dedysh S.N."/>
            <person name="Miroshnikov K."/>
            <person name="Danilova O.V."/>
            <person name="Hakobyan A."/>
            <person name="Liesack W."/>
        </authorList>
    </citation>
    <scope>NUCLEOTIDE SEQUENCE [LARGE SCALE GENOMIC DNA]</scope>
    <source>
        <strain evidence="1 2">Shm1</strain>
    </source>
</reference>
<dbReference type="InParanoid" id="A0A5Q0BJI1"/>
<protein>
    <submittedName>
        <fullName evidence="1">Uncharacterized protein</fullName>
    </submittedName>
</protein>
<dbReference type="RefSeq" id="WP_153248297.1">
    <property type="nucleotide sequence ID" value="NZ_CP044205.1"/>
</dbReference>
<sequence length="94" mass="10099">MTTQTMGKIRPESTLSVSQADELRSRVLDVYVHMDNLTALAADFAQDYSHQTGLGGICAHLTAASGHLEHAKRESFALWTAAIEAADLGGRSRA</sequence>
<dbReference type="AlphaFoldDB" id="A0A5Q0BJI1"/>
<organism evidence="1 2">
    <name type="scientific">Candidatus Methylospira mobilis</name>
    <dbReference type="NCBI Taxonomy" id="1808979"/>
    <lineage>
        <taxon>Bacteria</taxon>
        <taxon>Pseudomonadati</taxon>
        <taxon>Pseudomonadota</taxon>
        <taxon>Gammaproteobacteria</taxon>
        <taxon>Methylococcales</taxon>
        <taxon>Methylococcaceae</taxon>
        <taxon>Candidatus Methylospira</taxon>
    </lineage>
</organism>
<evidence type="ECO:0000313" key="2">
    <source>
        <dbReference type="Proteomes" id="UP000325755"/>
    </source>
</evidence>